<evidence type="ECO:0000256" key="4">
    <source>
        <dbReference type="ARBA" id="ARBA00022692"/>
    </source>
</evidence>
<evidence type="ECO:0000256" key="3">
    <source>
        <dbReference type="ARBA" id="ARBA00022448"/>
    </source>
</evidence>
<comment type="similarity">
    <text evidence="2">Belongs to the cation diffusion facilitator (CDF) transporter (TC 2.A.4) family. SLC30A subfamily.</text>
</comment>
<evidence type="ECO:0000256" key="1">
    <source>
        <dbReference type="ARBA" id="ARBA00004141"/>
    </source>
</evidence>
<comment type="subcellular location">
    <subcellularLocation>
        <location evidence="1">Membrane</location>
        <topology evidence="1">Multi-pass membrane protein</topology>
    </subcellularLocation>
</comment>
<evidence type="ECO:0000313" key="11">
    <source>
        <dbReference type="Proteomes" id="UP001190700"/>
    </source>
</evidence>
<dbReference type="Gene3D" id="1.20.1510.10">
    <property type="entry name" value="Cation efflux protein transmembrane domain"/>
    <property type="match status" value="1"/>
</dbReference>
<evidence type="ECO:0000259" key="9">
    <source>
        <dbReference type="Pfam" id="PF01545"/>
    </source>
</evidence>
<dbReference type="SUPFAM" id="SSF161111">
    <property type="entry name" value="Cation efflux protein transmembrane domain-like"/>
    <property type="match status" value="1"/>
</dbReference>
<feature type="transmembrane region" description="Helical" evidence="8">
    <location>
        <begin position="125"/>
        <end position="145"/>
    </location>
</feature>
<gene>
    <name evidence="10" type="ORF">CYMTET_54718</name>
</gene>
<evidence type="ECO:0000256" key="8">
    <source>
        <dbReference type="SAM" id="Phobius"/>
    </source>
</evidence>
<dbReference type="InterPro" id="IPR045316">
    <property type="entry name" value="Msc2-like"/>
</dbReference>
<keyword evidence="5 8" id="KW-1133">Transmembrane helix</keyword>
<dbReference type="GO" id="GO:0005385">
    <property type="term" value="F:zinc ion transmembrane transporter activity"/>
    <property type="evidence" value="ECO:0007669"/>
    <property type="project" value="InterPro"/>
</dbReference>
<feature type="domain" description="Cation efflux protein transmembrane" evidence="9">
    <location>
        <begin position="119"/>
        <end position="182"/>
    </location>
</feature>
<reference evidence="10 11" key="1">
    <citation type="journal article" date="2015" name="Genome Biol. Evol.">
        <title>Comparative Genomics of a Bacterivorous Green Alga Reveals Evolutionary Causalities and Consequences of Phago-Mixotrophic Mode of Nutrition.</title>
        <authorList>
            <person name="Burns J.A."/>
            <person name="Paasch A."/>
            <person name="Narechania A."/>
            <person name="Kim E."/>
        </authorList>
    </citation>
    <scope>NUCLEOTIDE SEQUENCE [LARGE SCALE GENOMIC DNA]</scope>
    <source>
        <strain evidence="10 11">PLY_AMNH</strain>
    </source>
</reference>
<dbReference type="AlphaFoldDB" id="A0AAE0EQF4"/>
<evidence type="ECO:0000256" key="6">
    <source>
        <dbReference type="ARBA" id="ARBA00023065"/>
    </source>
</evidence>
<keyword evidence="4 8" id="KW-0812">Transmembrane</keyword>
<dbReference type="InterPro" id="IPR027469">
    <property type="entry name" value="Cation_efflux_TMD_sf"/>
</dbReference>
<dbReference type="PANTHER" id="PTHR45755">
    <property type="match status" value="1"/>
</dbReference>
<name>A0AAE0EQF4_9CHLO</name>
<sequence length="282" mass="30229">MRHTCTDPEATARSMITLKTEDAGTCEGDHGVASQMVLSPLGNVVAMASAGGEIALVDVESGEQECKLEGFPGGKLKFDPSGLELTCRKEETGDELVWDLCTGRLLRGQPPSAAKGGVDHNMRAMFLHVMADTLGSVGVIVSTFFMERFGWMWADPVAAVFISILIVASVVPLIQHTAEVLLLKVPQAKGPAFEKALMELLAVDGVHSYQRAHFWAYTPNVMVGSVRVCVLLATNKQTVLEQAREIFKRAGVDHMSIQVCAHQAVCPIAPGPQPQVHAACAP</sequence>
<dbReference type="InterPro" id="IPR002524">
    <property type="entry name" value="Cation_efflux"/>
</dbReference>
<dbReference type="PANTHER" id="PTHR45755:SF4">
    <property type="entry name" value="ZINC TRANSPORTER 7"/>
    <property type="match status" value="1"/>
</dbReference>
<keyword evidence="6" id="KW-0406">Ion transport</keyword>
<dbReference type="GO" id="GO:0006882">
    <property type="term" value="P:intracellular zinc ion homeostasis"/>
    <property type="evidence" value="ECO:0007669"/>
    <property type="project" value="InterPro"/>
</dbReference>
<keyword evidence="7 8" id="KW-0472">Membrane</keyword>
<feature type="transmembrane region" description="Helical" evidence="8">
    <location>
        <begin position="151"/>
        <end position="174"/>
    </location>
</feature>
<dbReference type="Proteomes" id="UP001190700">
    <property type="component" value="Unassembled WGS sequence"/>
</dbReference>
<dbReference type="InterPro" id="IPR058533">
    <property type="entry name" value="Cation_efflux_TM"/>
</dbReference>
<accession>A0AAE0EQF4</accession>
<evidence type="ECO:0000256" key="7">
    <source>
        <dbReference type="ARBA" id="ARBA00023136"/>
    </source>
</evidence>
<keyword evidence="3" id="KW-0813">Transport</keyword>
<dbReference type="Pfam" id="PF01545">
    <property type="entry name" value="Cation_efflux"/>
    <property type="match status" value="1"/>
</dbReference>
<keyword evidence="11" id="KW-1185">Reference proteome</keyword>
<proteinExistence type="inferred from homology"/>
<dbReference type="EMBL" id="LGRX02035380">
    <property type="protein sequence ID" value="KAK3235060.1"/>
    <property type="molecule type" value="Genomic_DNA"/>
</dbReference>
<evidence type="ECO:0000313" key="10">
    <source>
        <dbReference type="EMBL" id="KAK3235060.1"/>
    </source>
</evidence>
<evidence type="ECO:0000256" key="2">
    <source>
        <dbReference type="ARBA" id="ARBA00008873"/>
    </source>
</evidence>
<evidence type="ECO:0000256" key="5">
    <source>
        <dbReference type="ARBA" id="ARBA00022989"/>
    </source>
</evidence>
<dbReference type="GO" id="GO:0005794">
    <property type="term" value="C:Golgi apparatus"/>
    <property type="evidence" value="ECO:0007669"/>
    <property type="project" value="TreeGrafter"/>
</dbReference>
<dbReference type="GO" id="GO:0016020">
    <property type="term" value="C:membrane"/>
    <property type="evidence" value="ECO:0007669"/>
    <property type="project" value="UniProtKB-SubCell"/>
</dbReference>
<comment type="caution">
    <text evidence="10">The sequence shown here is derived from an EMBL/GenBank/DDBJ whole genome shotgun (WGS) entry which is preliminary data.</text>
</comment>
<dbReference type="NCBIfam" id="TIGR01297">
    <property type="entry name" value="CDF"/>
    <property type="match status" value="1"/>
</dbReference>
<organism evidence="10 11">
    <name type="scientific">Cymbomonas tetramitiformis</name>
    <dbReference type="NCBI Taxonomy" id="36881"/>
    <lineage>
        <taxon>Eukaryota</taxon>
        <taxon>Viridiplantae</taxon>
        <taxon>Chlorophyta</taxon>
        <taxon>Pyramimonadophyceae</taxon>
        <taxon>Pyramimonadales</taxon>
        <taxon>Pyramimonadaceae</taxon>
        <taxon>Cymbomonas</taxon>
    </lineage>
</organism>
<protein>
    <recommendedName>
        <fullName evidence="9">Cation efflux protein transmembrane domain-containing protein</fullName>
    </recommendedName>
</protein>